<feature type="region of interest" description="Disordered" evidence="1">
    <location>
        <begin position="1"/>
        <end position="21"/>
    </location>
</feature>
<evidence type="ECO:0000313" key="4">
    <source>
        <dbReference type="EMBL" id="RSZ32846.1"/>
    </source>
</evidence>
<sequence>MPEQTARLGRRGRGAADGPRDMELDIVSHGRRGPGGTLRLGADQIAQIQRTVGRTPEVMVKVSGGGRDVGGVEAHLRYIGRHGKLELETDEGLAPQGRGAAKEITADWQLVLCRSQYKPRPALGQKDTRAKLAHNIVLSMPAGTPPDKVLAAARVFARENFALQYRYAMVLHTDQPHPHVHLVVKCEHEFEPGQRLYIRKDTLRQWREQFATLMREQGVAANATPRQVRGQTRKPYRDAIHHRLRALRAFGQQPMGERLGRRPPKTSTFMRAKLESLLQALSSGRGAADDGQEKMRNTRREVVADWRATADALRRRGEADLADQVDRFVERMPDMQTDSQRLADHWKEQIRRRTPDRDNAQPPGTRTR</sequence>
<accession>A0A3P3EKQ5</accession>
<evidence type="ECO:0000313" key="3">
    <source>
        <dbReference type="EMBL" id="RRH86801.1"/>
    </source>
</evidence>
<dbReference type="InterPro" id="IPR005094">
    <property type="entry name" value="Endonuclease_MobA/VirD2"/>
</dbReference>
<feature type="domain" description="MobA/VirD2-like nuclease" evidence="2">
    <location>
        <begin position="127"/>
        <end position="218"/>
    </location>
</feature>
<comment type="caution">
    <text evidence="3">The sequence shown here is derived from an EMBL/GenBank/DDBJ whole genome shotgun (WGS) entry which is preliminary data.</text>
</comment>
<evidence type="ECO:0000256" key="1">
    <source>
        <dbReference type="SAM" id="MobiDB-lite"/>
    </source>
</evidence>
<dbReference type="Proteomes" id="UP000271590">
    <property type="component" value="Unassembled WGS sequence"/>
</dbReference>
<dbReference type="RefSeq" id="WP_124960018.1">
    <property type="nucleotide sequence ID" value="NZ_RQXU01000011.1"/>
</dbReference>
<evidence type="ECO:0000259" key="2">
    <source>
        <dbReference type="Pfam" id="PF03432"/>
    </source>
</evidence>
<name>A0A3P3EKQ5_9BURK</name>
<proteinExistence type="predicted"/>
<dbReference type="AlphaFoldDB" id="A0A3P3EKQ5"/>
<dbReference type="EMBL" id="RXFQ01000012">
    <property type="protein sequence ID" value="RSZ32846.1"/>
    <property type="molecule type" value="Genomic_DNA"/>
</dbReference>
<evidence type="ECO:0000313" key="6">
    <source>
        <dbReference type="Proteomes" id="UP000271590"/>
    </source>
</evidence>
<feature type="region of interest" description="Disordered" evidence="1">
    <location>
        <begin position="332"/>
        <end position="368"/>
    </location>
</feature>
<protein>
    <submittedName>
        <fullName evidence="3">Relaxase</fullName>
    </submittedName>
</protein>
<feature type="compositionally biased region" description="Basic and acidic residues" evidence="1">
    <location>
        <begin position="341"/>
        <end position="359"/>
    </location>
</feature>
<organism evidence="3 6">
    <name type="scientific">Variovorax beijingensis</name>
    <dbReference type="NCBI Taxonomy" id="2496117"/>
    <lineage>
        <taxon>Bacteria</taxon>
        <taxon>Pseudomonadati</taxon>
        <taxon>Pseudomonadota</taxon>
        <taxon>Betaproteobacteria</taxon>
        <taxon>Burkholderiales</taxon>
        <taxon>Comamonadaceae</taxon>
        <taxon>Variovorax</taxon>
    </lineage>
</organism>
<keyword evidence="5" id="KW-1185">Reference proteome</keyword>
<dbReference type="Proteomes" id="UP000271137">
    <property type="component" value="Unassembled WGS sequence"/>
</dbReference>
<reference evidence="3 6" key="1">
    <citation type="submission" date="2018-11" db="EMBL/GenBank/DDBJ databases">
        <title>The genome of Variovorax sp T529.</title>
        <authorList>
            <person name="Gao J."/>
        </authorList>
    </citation>
    <scope>NUCLEOTIDE SEQUENCE [LARGE SCALE GENOMIC DNA]</scope>
    <source>
        <strain evidence="3 6">T529</strain>
    </source>
</reference>
<dbReference type="EMBL" id="RQXU01000011">
    <property type="protein sequence ID" value="RRH86801.1"/>
    <property type="molecule type" value="Genomic_DNA"/>
</dbReference>
<gene>
    <name evidence="3" type="ORF">EH244_19540</name>
    <name evidence="4" type="ORF">EJO66_20565</name>
</gene>
<dbReference type="Pfam" id="PF03432">
    <property type="entry name" value="Relaxase"/>
    <property type="match status" value="1"/>
</dbReference>
<reference evidence="4 5" key="2">
    <citation type="submission" date="2018-12" db="EMBL/GenBank/DDBJ databases">
        <title>The genome sequences of strain 502.</title>
        <authorList>
            <person name="Gao J."/>
            <person name="Sun J."/>
        </authorList>
    </citation>
    <scope>NUCLEOTIDE SEQUENCE [LARGE SCALE GENOMIC DNA]</scope>
    <source>
        <strain evidence="4 5">502</strain>
    </source>
</reference>
<evidence type="ECO:0000313" key="5">
    <source>
        <dbReference type="Proteomes" id="UP000271137"/>
    </source>
</evidence>
<dbReference type="Gene3D" id="3.30.930.30">
    <property type="match status" value="1"/>
</dbReference>